<name>A0ABQ5GDX3_9ASTR</name>
<proteinExistence type="predicted"/>
<accession>A0ABQ5GDX3</accession>
<gene>
    <name evidence="1" type="ORF">Tco_1033174</name>
</gene>
<organism evidence="1 2">
    <name type="scientific">Tanacetum coccineum</name>
    <dbReference type="NCBI Taxonomy" id="301880"/>
    <lineage>
        <taxon>Eukaryota</taxon>
        <taxon>Viridiplantae</taxon>
        <taxon>Streptophyta</taxon>
        <taxon>Embryophyta</taxon>
        <taxon>Tracheophyta</taxon>
        <taxon>Spermatophyta</taxon>
        <taxon>Magnoliopsida</taxon>
        <taxon>eudicotyledons</taxon>
        <taxon>Gunneridae</taxon>
        <taxon>Pentapetalae</taxon>
        <taxon>asterids</taxon>
        <taxon>campanulids</taxon>
        <taxon>Asterales</taxon>
        <taxon>Asteraceae</taxon>
        <taxon>Asteroideae</taxon>
        <taxon>Anthemideae</taxon>
        <taxon>Anthemidinae</taxon>
        <taxon>Tanacetum</taxon>
    </lineage>
</organism>
<evidence type="ECO:0000313" key="2">
    <source>
        <dbReference type="Proteomes" id="UP001151760"/>
    </source>
</evidence>
<dbReference type="Proteomes" id="UP001151760">
    <property type="component" value="Unassembled WGS sequence"/>
</dbReference>
<protein>
    <submittedName>
        <fullName evidence="1">Uncharacterized protein</fullName>
    </submittedName>
</protein>
<evidence type="ECO:0000313" key="1">
    <source>
        <dbReference type="EMBL" id="GJT73888.1"/>
    </source>
</evidence>
<keyword evidence="2" id="KW-1185">Reference proteome</keyword>
<comment type="caution">
    <text evidence="1">The sequence shown here is derived from an EMBL/GenBank/DDBJ whole genome shotgun (WGS) entry which is preliminary data.</text>
</comment>
<sequence>MSTLKFAETHNLITFLEKPKESNGFEEIIDFLNATSIQYALTIQALVGMKKVNITETSIRNDLKLDDAKGTNCLPTATIFEELERMGFVQVYLNNQFEGMSKHKGIYGIPSHTKKVFVNKKSPEESQAVRKEKAFKNFKAQEVRKVRSASSVESLNDVSLGAPKDTSKQGRKIADLNANAEVTLINETQEINDGDLMFDIDILDDDKVFEEPMAFAATTTRLVPVTTTTSVKIPDELTLAQTLIEIKSTKTKAVTTDATTVTHVFTRPKDCCYKSITTRTQA</sequence>
<dbReference type="EMBL" id="BQNB010018392">
    <property type="protein sequence ID" value="GJT73888.1"/>
    <property type="molecule type" value="Genomic_DNA"/>
</dbReference>
<reference evidence="1" key="1">
    <citation type="journal article" date="2022" name="Int. J. Mol. Sci.">
        <title>Draft Genome of Tanacetum Coccineum: Genomic Comparison of Closely Related Tanacetum-Family Plants.</title>
        <authorList>
            <person name="Yamashiro T."/>
            <person name="Shiraishi A."/>
            <person name="Nakayama K."/>
            <person name="Satake H."/>
        </authorList>
    </citation>
    <scope>NUCLEOTIDE SEQUENCE</scope>
</reference>
<reference evidence="1" key="2">
    <citation type="submission" date="2022-01" db="EMBL/GenBank/DDBJ databases">
        <authorList>
            <person name="Yamashiro T."/>
            <person name="Shiraishi A."/>
            <person name="Satake H."/>
            <person name="Nakayama K."/>
        </authorList>
    </citation>
    <scope>NUCLEOTIDE SEQUENCE</scope>
</reference>